<keyword evidence="2" id="KW-1185">Reference proteome</keyword>
<sequence>MSLRPPQQVMKLDRLGSFHQTRLSFMRAVMRRLKRDNWTFECPIWRINEQGEGVAIYLAKGPERSYSMVCFAHDLDPSKRSDRVIAEAWDTTFALYDGVIGEDDIERLSQNVPKQEAGRCLESELVLSRANKSVRLFEYVVSELAAGKQPDQAELNKVGYLMRTTAVYGNGKLGMADRDRIANRSEMLGPFRAEMLAVWLIRNFVSDYVEQMAVYRSPETAVKLAPEIRRSLGVGNSTGLGMAPFLVNHPILLHSWIHARESALARIRALPSITTAARKHYEVYLESAHLSLDRWFTVDERQAERVTVLRRDLEKLSALSLDTFVADELPWDNLYRWGEVELSLEGQELLVSLLLEPHAEIVDAYASVMYAEENDNFRIDGSQSVADLLVALEKHYSWALSVDYDNHPNSVFFWYVSEEKLEPRLGSRGEEPGDNLEQPLSIGRDAARLYKDLLNAQSDQKIGAFLIDYPEHRLIARRVQLTQRYPYAEIQDNLIGEDLLPVDLLRCKLSFFGATRFDPRSDRWVRITMFQNAPYPHELATMDEDNWAYPMDLGKEGSL</sequence>
<evidence type="ECO:0000313" key="2">
    <source>
        <dbReference type="Proteomes" id="UP000035444"/>
    </source>
</evidence>
<dbReference type="OrthoDB" id="4891072at2"/>
<name>A0A0H2MCH6_9PROT</name>
<proteinExistence type="predicted"/>
<dbReference type="STRING" id="1489064.WH96_15755"/>
<dbReference type="EMBL" id="LAQL01000010">
    <property type="protein sequence ID" value="KLN59891.1"/>
    <property type="molecule type" value="Genomic_DNA"/>
</dbReference>
<protein>
    <submittedName>
        <fullName evidence="1">Uncharacterized protein</fullName>
    </submittedName>
</protein>
<accession>A0A0H2MCH6</accession>
<organism evidence="1 2">
    <name type="scientific">Kiloniella spongiae</name>
    <dbReference type="NCBI Taxonomy" id="1489064"/>
    <lineage>
        <taxon>Bacteria</taxon>
        <taxon>Pseudomonadati</taxon>
        <taxon>Pseudomonadota</taxon>
        <taxon>Alphaproteobacteria</taxon>
        <taxon>Rhodospirillales</taxon>
        <taxon>Kiloniellaceae</taxon>
        <taxon>Kiloniella</taxon>
    </lineage>
</organism>
<comment type="caution">
    <text evidence="1">The sequence shown here is derived from an EMBL/GenBank/DDBJ whole genome shotgun (WGS) entry which is preliminary data.</text>
</comment>
<evidence type="ECO:0000313" key="1">
    <source>
        <dbReference type="EMBL" id="KLN59891.1"/>
    </source>
</evidence>
<gene>
    <name evidence="1" type="ORF">WH96_15755</name>
</gene>
<dbReference type="PATRIC" id="fig|1489064.4.peg.122"/>
<dbReference type="AlphaFoldDB" id="A0A0H2MCH6"/>
<dbReference type="Proteomes" id="UP000035444">
    <property type="component" value="Unassembled WGS sequence"/>
</dbReference>
<reference evidence="1 2" key="1">
    <citation type="submission" date="2015-03" db="EMBL/GenBank/DDBJ databases">
        <title>Genome Sequence of Kiloniella spongiae MEBiC09566, isolated from a marine sponge.</title>
        <authorList>
            <person name="Shao Z."/>
            <person name="Wang L."/>
            <person name="Li X."/>
        </authorList>
    </citation>
    <scope>NUCLEOTIDE SEQUENCE [LARGE SCALE GENOMIC DNA]</scope>
    <source>
        <strain evidence="1 2">MEBiC09566</strain>
    </source>
</reference>